<keyword evidence="7" id="KW-0175">Coiled coil</keyword>
<dbReference type="CDD" id="cd06503">
    <property type="entry name" value="ATP-synt_Fo_b"/>
    <property type="match status" value="1"/>
</dbReference>
<dbReference type="Gene3D" id="4.10.830.40">
    <property type="match status" value="1"/>
</dbReference>
<dbReference type="OMA" id="DICTGPK"/>
<keyword evidence="13" id="KW-1185">Reference proteome</keyword>
<evidence type="ECO:0000259" key="10">
    <source>
        <dbReference type="PROSITE" id="PS50119"/>
    </source>
</evidence>
<dbReference type="InterPro" id="IPR013083">
    <property type="entry name" value="Znf_RING/FYVE/PHD"/>
</dbReference>
<feature type="region of interest" description="Disordered" evidence="8">
    <location>
        <begin position="1"/>
        <end position="22"/>
    </location>
</feature>
<dbReference type="Gene3D" id="3.30.40.10">
    <property type="entry name" value="Zinc/RING finger domain, C3HC4 (zinc finger)"/>
    <property type="match status" value="1"/>
</dbReference>
<dbReference type="GO" id="GO:0005737">
    <property type="term" value="C:cytoplasm"/>
    <property type="evidence" value="ECO:0007669"/>
    <property type="project" value="UniProtKB-ARBA"/>
</dbReference>
<reference evidence="12" key="1">
    <citation type="submission" date="2018-05" db="EMBL/GenBank/DDBJ databases">
        <authorList>
            <person name="Datahose"/>
        </authorList>
    </citation>
    <scope>NUCLEOTIDE SEQUENCE</scope>
</reference>
<dbReference type="Proteomes" id="UP000265100">
    <property type="component" value="Chromosome 3"/>
</dbReference>
<reference evidence="12" key="3">
    <citation type="submission" date="2025-09" db="UniProtKB">
        <authorList>
            <consortium name="Ensembl"/>
        </authorList>
    </citation>
    <scope>IDENTIFICATION</scope>
</reference>
<dbReference type="GeneTree" id="ENSGT01040000240400"/>
<dbReference type="SMART" id="SM00336">
    <property type="entry name" value="BBOX"/>
    <property type="match status" value="1"/>
</dbReference>
<dbReference type="InterPro" id="IPR058030">
    <property type="entry name" value="TRIM8/14/16/25/29/45/65_CC"/>
</dbReference>
<dbReference type="PANTHER" id="PTHR25465:SF32">
    <property type="entry name" value="BLOODTHIRSTY-RELATED GENE FAMILY, MEMBER 16 ISOFORM X1-RELATED"/>
    <property type="match status" value="1"/>
</dbReference>
<evidence type="ECO:0000313" key="12">
    <source>
        <dbReference type="Ensembl" id="ENSACLP00000013066.2"/>
    </source>
</evidence>
<dbReference type="InterPro" id="IPR013320">
    <property type="entry name" value="ConA-like_dom_sf"/>
</dbReference>
<dbReference type="STRING" id="8154.ENSACLP00000013066"/>
<evidence type="ECO:0000313" key="13">
    <source>
        <dbReference type="Proteomes" id="UP000265100"/>
    </source>
</evidence>
<dbReference type="InterPro" id="IPR001841">
    <property type="entry name" value="Znf_RING"/>
</dbReference>
<name>A0A3P8P7S5_ASTCA</name>
<keyword evidence="2" id="KW-0479">Metal-binding</keyword>
<dbReference type="Pfam" id="PF25600">
    <property type="entry name" value="TRIM_CC"/>
    <property type="match status" value="1"/>
</dbReference>
<dbReference type="InterPro" id="IPR006574">
    <property type="entry name" value="PRY"/>
</dbReference>
<dbReference type="SMART" id="SM00449">
    <property type="entry name" value="SPRY"/>
    <property type="match status" value="1"/>
</dbReference>
<dbReference type="Gene3D" id="3.30.160.60">
    <property type="entry name" value="Classic Zinc Finger"/>
    <property type="match status" value="1"/>
</dbReference>
<dbReference type="PROSITE" id="PS50188">
    <property type="entry name" value="B302_SPRY"/>
    <property type="match status" value="1"/>
</dbReference>
<dbReference type="InterPro" id="IPR003877">
    <property type="entry name" value="SPRY_dom"/>
</dbReference>
<accession>A0A3P8P7S5</accession>
<dbReference type="InterPro" id="IPR003879">
    <property type="entry name" value="Butyrophylin_SPRY"/>
</dbReference>
<sequence length="576" mass="65386">MKEREGEKENQRGEETSADMSAASNLRSEDQFLCSICLDVFTDPVSTPCGHNFCKTCISQHWDMNQSCQCPMCKETFYTRPQLRVNTFISEIVAQFRREAQQKASSSSSEQQAAKPGEVPCDVCTGTRLKALKSCLVCQTSYCQTHLEPHLTVKRLKRHQLVDAVENLEGRMCTKHDNLLQLFCKTDQTCVWMLCSVLDHKNHEFVPLREEYEGKKAELEKTEAEIQQMIQKRRLKIQEITESVKMSKDAADRQKAEGVQVLTALMESVERRLKELMKEIEDKQEATEKQAEGLIKDLEQEISELMERSSEVEQLSRSEDHLHLLQSFSSLKAAPPSKDWTEVRVHPPSYEGTVGRAVAQLEETVWKPMKKKLFEAELQRVQQHEVDVTLDPDTANPELILSDDGKQVYHSDVRKKLPDNPERFSPCPNVLGEQSFSSGRFYFEVQVKGKTKWDLGVATESINRKGGITLSPQDGFWTVMLRNGNEYKAAADPSVPLCLHPGPEKVGVFVDYQEGLVSFYDVGAAALIYSFTGCSFTHKLHPYFSPCPNDGGKNSAPLIICPVNQTDQRLIYWMND</sequence>
<dbReference type="InterPro" id="IPR051051">
    <property type="entry name" value="E3_ubiq-ligase_TRIM/RNF"/>
</dbReference>
<keyword evidence="3 6" id="KW-0863">Zinc-finger</keyword>
<dbReference type="InterPro" id="IPR043136">
    <property type="entry name" value="B30.2/SPRY_sf"/>
</dbReference>
<evidence type="ECO:0000256" key="1">
    <source>
        <dbReference type="ARBA" id="ARBA00022588"/>
    </source>
</evidence>
<evidence type="ECO:0000259" key="11">
    <source>
        <dbReference type="PROSITE" id="PS50188"/>
    </source>
</evidence>
<dbReference type="Pfam" id="PF13765">
    <property type="entry name" value="PRY"/>
    <property type="match status" value="1"/>
</dbReference>
<dbReference type="InterPro" id="IPR000315">
    <property type="entry name" value="Znf_B-box"/>
</dbReference>
<dbReference type="Pfam" id="PF00622">
    <property type="entry name" value="SPRY"/>
    <property type="match status" value="1"/>
</dbReference>
<feature type="domain" description="RING-type" evidence="9">
    <location>
        <begin position="34"/>
        <end position="74"/>
    </location>
</feature>
<evidence type="ECO:0000256" key="7">
    <source>
        <dbReference type="SAM" id="Coils"/>
    </source>
</evidence>
<evidence type="ECO:0008006" key="14">
    <source>
        <dbReference type="Google" id="ProtNLM"/>
    </source>
</evidence>
<dbReference type="PRINTS" id="PR01407">
    <property type="entry name" value="BUTYPHLNCDUF"/>
</dbReference>
<dbReference type="GO" id="GO:0008270">
    <property type="term" value="F:zinc ion binding"/>
    <property type="evidence" value="ECO:0007669"/>
    <property type="project" value="UniProtKB-KW"/>
</dbReference>
<keyword evidence="5" id="KW-0391">Immunity</keyword>
<dbReference type="SMART" id="SM00184">
    <property type="entry name" value="RING"/>
    <property type="match status" value="1"/>
</dbReference>
<dbReference type="SMART" id="SM00589">
    <property type="entry name" value="PRY"/>
    <property type="match status" value="1"/>
</dbReference>
<dbReference type="SUPFAM" id="SSF49899">
    <property type="entry name" value="Concanavalin A-like lectins/glucanases"/>
    <property type="match status" value="1"/>
</dbReference>
<evidence type="ECO:0000259" key="9">
    <source>
        <dbReference type="PROSITE" id="PS50089"/>
    </source>
</evidence>
<dbReference type="FunFam" id="2.60.120.920:FF:000004">
    <property type="entry name" value="Butyrophilin subfamily 1 member A1"/>
    <property type="match status" value="1"/>
</dbReference>
<reference evidence="12" key="2">
    <citation type="submission" date="2025-08" db="UniProtKB">
        <authorList>
            <consortium name="Ensembl"/>
        </authorList>
    </citation>
    <scope>IDENTIFICATION</scope>
</reference>
<dbReference type="InterPro" id="IPR027370">
    <property type="entry name" value="Znf-RING_euk"/>
</dbReference>
<keyword evidence="1" id="KW-0399">Innate immunity</keyword>
<dbReference type="CDD" id="cd19769">
    <property type="entry name" value="Bbox2_TRIM16-like"/>
    <property type="match status" value="1"/>
</dbReference>
<dbReference type="Pfam" id="PF13445">
    <property type="entry name" value="zf-RING_UBOX"/>
    <property type="match status" value="1"/>
</dbReference>
<keyword evidence="4" id="KW-0862">Zinc</keyword>
<evidence type="ECO:0000256" key="6">
    <source>
        <dbReference type="PROSITE-ProRule" id="PRU00024"/>
    </source>
</evidence>
<dbReference type="AlphaFoldDB" id="A0A3P8P7S5"/>
<feature type="coiled-coil region" evidence="7">
    <location>
        <begin position="209"/>
        <end position="315"/>
    </location>
</feature>
<evidence type="ECO:0000256" key="8">
    <source>
        <dbReference type="SAM" id="MobiDB-lite"/>
    </source>
</evidence>
<dbReference type="PROSITE" id="PS00518">
    <property type="entry name" value="ZF_RING_1"/>
    <property type="match status" value="1"/>
</dbReference>
<feature type="compositionally biased region" description="Basic and acidic residues" evidence="8">
    <location>
        <begin position="1"/>
        <end position="15"/>
    </location>
</feature>
<feature type="domain" description="B box-type" evidence="10">
    <location>
        <begin position="168"/>
        <end position="208"/>
    </location>
</feature>
<dbReference type="GO" id="GO:0045087">
    <property type="term" value="P:innate immune response"/>
    <property type="evidence" value="ECO:0007669"/>
    <property type="project" value="UniProtKB-KW"/>
</dbReference>
<evidence type="ECO:0000256" key="3">
    <source>
        <dbReference type="ARBA" id="ARBA00022771"/>
    </source>
</evidence>
<dbReference type="CDD" id="cd19802">
    <property type="entry name" value="Bbox1_TRIM8-like"/>
    <property type="match status" value="1"/>
</dbReference>
<dbReference type="CDD" id="cd13733">
    <property type="entry name" value="SPRY_PRY_C-I_1"/>
    <property type="match status" value="1"/>
</dbReference>
<dbReference type="Ensembl" id="ENSACLT00000013393.2">
    <property type="protein sequence ID" value="ENSACLP00000013066.2"/>
    <property type="gene ID" value="ENSACLG00000008057.2"/>
</dbReference>
<dbReference type="InterPro" id="IPR017907">
    <property type="entry name" value="Znf_RING_CS"/>
</dbReference>
<protein>
    <recommendedName>
        <fullName evidence="14">E3 ubiquitin-protein ligase TRIM39-like</fullName>
    </recommendedName>
</protein>
<dbReference type="Pfam" id="PF00643">
    <property type="entry name" value="zf-B_box"/>
    <property type="match status" value="1"/>
</dbReference>
<dbReference type="PROSITE" id="PS50089">
    <property type="entry name" value="ZF_RING_2"/>
    <property type="match status" value="1"/>
</dbReference>
<evidence type="ECO:0000256" key="4">
    <source>
        <dbReference type="ARBA" id="ARBA00022833"/>
    </source>
</evidence>
<dbReference type="InterPro" id="IPR001870">
    <property type="entry name" value="B30.2/SPRY"/>
</dbReference>
<dbReference type="PANTHER" id="PTHR25465">
    <property type="entry name" value="B-BOX DOMAIN CONTAINING"/>
    <property type="match status" value="1"/>
</dbReference>
<organism evidence="12 13">
    <name type="scientific">Astatotilapia calliptera</name>
    <name type="common">Eastern happy</name>
    <name type="synonym">Chromis callipterus</name>
    <dbReference type="NCBI Taxonomy" id="8154"/>
    <lineage>
        <taxon>Eukaryota</taxon>
        <taxon>Metazoa</taxon>
        <taxon>Chordata</taxon>
        <taxon>Craniata</taxon>
        <taxon>Vertebrata</taxon>
        <taxon>Euteleostomi</taxon>
        <taxon>Actinopterygii</taxon>
        <taxon>Neopterygii</taxon>
        <taxon>Teleostei</taxon>
        <taxon>Neoteleostei</taxon>
        <taxon>Acanthomorphata</taxon>
        <taxon>Ovalentaria</taxon>
        <taxon>Cichlomorphae</taxon>
        <taxon>Cichliformes</taxon>
        <taxon>Cichlidae</taxon>
        <taxon>African cichlids</taxon>
        <taxon>Pseudocrenilabrinae</taxon>
        <taxon>Haplochromini</taxon>
        <taxon>Astatotilapia</taxon>
    </lineage>
</organism>
<evidence type="ECO:0000256" key="5">
    <source>
        <dbReference type="ARBA" id="ARBA00022859"/>
    </source>
</evidence>
<dbReference type="Gene3D" id="2.60.120.920">
    <property type="match status" value="1"/>
</dbReference>
<evidence type="ECO:0000256" key="2">
    <source>
        <dbReference type="ARBA" id="ARBA00022723"/>
    </source>
</evidence>
<proteinExistence type="predicted"/>
<dbReference type="SUPFAM" id="SSF57845">
    <property type="entry name" value="B-box zinc-binding domain"/>
    <property type="match status" value="1"/>
</dbReference>
<feature type="domain" description="B30.2/SPRY" evidence="11">
    <location>
        <begin position="368"/>
        <end position="563"/>
    </location>
</feature>
<dbReference type="SUPFAM" id="SSF57850">
    <property type="entry name" value="RING/U-box"/>
    <property type="match status" value="1"/>
</dbReference>
<dbReference type="PROSITE" id="PS50119">
    <property type="entry name" value="ZF_BBOX"/>
    <property type="match status" value="1"/>
</dbReference>
<dbReference type="Bgee" id="ENSACLG00000008931">
    <property type="expression patterns" value="Expressed in spleen and 1 other cell type or tissue"/>
</dbReference>